<dbReference type="InterPro" id="IPR002563">
    <property type="entry name" value="Flavin_Rdtase-like_dom"/>
</dbReference>
<evidence type="ECO:0000256" key="2">
    <source>
        <dbReference type="ARBA" id="ARBA00022630"/>
    </source>
</evidence>
<evidence type="ECO:0000256" key="3">
    <source>
        <dbReference type="ARBA" id="ARBA00022643"/>
    </source>
</evidence>
<evidence type="ECO:0000256" key="1">
    <source>
        <dbReference type="ARBA" id="ARBA00001917"/>
    </source>
</evidence>
<gene>
    <name evidence="6" type="ORF">GCM10023331_18360</name>
</gene>
<dbReference type="PANTHER" id="PTHR33798">
    <property type="entry name" value="FLAVOPROTEIN OXYGENASE"/>
    <property type="match status" value="1"/>
</dbReference>
<dbReference type="PANTHER" id="PTHR33798:SF5">
    <property type="entry name" value="FLAVIN REDUCTASE LIKE DOMAIN-CONTAINING PROTEIN"/>
    <property type="match status" value="1"/>
</dbReference>
<accession>A0ABP9DEK0</accession>
<reference evidence="7" key="1">
    <citation type="journal article" date="2019" name="Int. J. Syst. Evol. Microbiol.">
        <title>The Global Catalogue of Microorganisms (GCM) 10K type strain sequencing project: providing services to taxonomists for standard genome sequencing and annotation.</title>
        <authorList>
            <consortium name="The Broad Institute Genomics Platform"/>
            <consortium name="The Broad Institute Genome Sequencing Center for Infectious Disease"/>
            <person name="Wu L."/>
            <person name="Ma J."/>
        </authorList>
    </citation>
    <scope>NUCLEOTIDE SEQUENCE [LARGE SCALE GENOMIC DNA]</scope>
    <source>
        <strain evidence="7">JCM 18326</strain>
    </source>
</reference>
<keyword evidence="3" id="KW-0288">FMN</keyword>
<comment type="similarity">
    <text evidence="4">Belongs to the flavoredoxin family.</text>
</comment>
<evidence type="ECO:0000313" key="7">
    <source>
        <dbReference type="Proteomes" id="UP001500298"/>
    </source>
</evidence>
<proteinExistence type="inferred from homology"/>
<dbReference type="Proteomes" id="UP001500298">
    <property type="component" value="Unassembled WGS sequence"/>
</dbReference>
<protein>
    <submittedName>
        <fullName evidence="6">Flavin reductase</fullName>
    </submittedName>
</protein>
<dbReference type="Pfam" id="PF01613">
    <property type="entry name" value="Flavin_Reduct"/>
    <property type="match status" value="1"/>
</dbReference>
<organism evidence="6 7">
    <name type="scientific">Algivirga pacifica</name>
    <dbReference type="NCBI Taxonomy" id="1162670"/>
    <lineage>
        <taxon>Bacteria</taxon>
        <taxon>Pseudomonadati</taxon>
        <taxon>Bacteroidota</taxon>
        <taxon>Cytophagia</taxon>
        <taxon>Cytophagales</taxon>
        <taxon>Flammeovirgaceae</taxon>
        <taxon>Algivirga</taxon>
    </lineage>
</organism>
<comment type="caution">
    <text evidence="6">The sequence shown here is derived from an EMBL/GenBank/DDBJ whole genome shotgun (WGS) entry which is preliminary data.</text>
</comment>
<evidence type="ECO:0000256" key="4">
    <source>
        <dbReference type="ARBA" id="ARBA00038054"/>
    </source>
</evidence>
<dbReference type="RefSeq" id="WP_345371158.1">
    <property type="nucleotide sequence ID" value="NZ_BAABJX010000028.1"/>
</dbReference>
<feature type="domain" description="Flavin reductase like" evidence="5">
    <location>
        <begin position="31"/>
        <end position="167"/>
    </location>
</feature>
<dbReference type="SUPFAM" id="SSF50475">
    <property type="entry name" value="FMN-binding split barrel"/>
    <property type="match status" value="1"/>
</dbReference>
<name>A0ABP9DEK0_9BACT</name>
<keyword evidence="2" id="KW-0285">Flavoprotein</keyword>
<keyword evidence="7" id="KW-1185">Reference proteome</keyword>
<dbReference type="InterPro" id="IPR012349">
    <property type="entry name" value="Split_barrel_FMN-bd"/>
</dbReference>
<dbReference type="EMBL" id="BAABJX010000028">
    <property type="protein sequence ID" value="GAA4833447.1"/>
    <property type="molecule type" value="Genomic_DNA"/>
</dbReference>
<sequence>MYFSKEAIEAMPRIRRLNMINCITGIKPGNLIGTQSDRGQSNVAIFSNIVHLGSDPALLGIIFRPQHEKPRDTYLNIKSSGAFTVNAIPTNLIEHAHYTSAKFPQEVSEFDRCGLTKEYLHDFSAPFVKESPLKIGLELVEEIPITTNNTIMLVGRILHLQFPDDMMEEEGHLNLETINTVGIGGLNQYYRLQKIAQFPYAHLKDVPDFNK</sequence>
<dbReference type="Gene3D" id="2.30.110.10">
    <property type="entry name" value="Electron Transport, Fmn-binding Protein, Chain A"/>
    <property type="match status" value="1"/>
</dbReference>
<evidence type="ECO:0000313" key="6">
    <source>
        <dbReference type="EMBL" id="GAA4833447.1"/>
    </source>
</evidence>
<comment type="cofactor">
    <cofactor evidence="1">
        <name>FMN</name>
        <dbReference type="ChEBI" id="CHEBI:58210"/>
    </cofactor>
</comment>
<evidence type="ECO:0000259" key="5">
    <source>
        <dbReference type="Pfam" id="PF01613"/>
    </source>
</evidence>